<dbReference type="InterPro" id="IPR000531">
    <property type="entry name" value="Beta-barrel_TonB"/>
</dbReference>
<keyword evidence="9" id="KW-0472">Membrane</keyword>
<keyword evidence="8" id="KW-0798">TonB box</keyword>
<feature type="domain" description="TonB-dependent receptor-like beta-barrel" evidence="11">
    <location>
        <begin position="119"/>
        <end position="546"/>
    </location>
</feature>
<dbReference type="Gene3D" id="2.40.170.20">
    <property type="entry name" value="TonB-dependent receptor, beta-barrel domain"/>
    <property type="match status" value="1"/>
</dbReference>
<comment type="subcellular location">
    <subcellularLocation>
        <location evidence="1">Cell outer membrane</location>
        <topology evidence="1">Multi-pass membrane protein</topology>
    </subcellularLocation>
</comment>
<accession>A0ABR6NDW9</accession>
<evidence type="ECO:0000256" key="3">
    <source>
        <dbReference type="ARBA" id="ARBA00022452"/>
    </source>
</evidence>
<organism evidence="12 13">
    <name type="scientific">Sphingobium lignivorans</name>
    <dbReference type="NCBI Taxonomy" id="2735886"/>
    <lineage>
        <taxon>Bacteria</taxon>
        <taxon>Pseudomonadati</taxon>
        <taxon>Pseudomonadota</taxon>
        <taxon>Alphaproteobacteria</taxon>
        <taxon>Sphingomonadales</taxon>
        <taxon>Sphingomonadaceae</taxon>
        <taxon>Sphingobium</taxon>
    </lineage>
</organism>
<evidence type="ECO:0000256" key="5">
    <source>
        <dbReference type="ARBA" id="ARBA00022692"/>
    </source>
</evidence>
<evidence type="ECO:0000259" key="11">
    <source>
        <dbReference type="Pfam" id="PF00593"/>
    </source>
</evidence>
<keyword evidence="13" id="KW-1185">Reference proteome</keyword>
<dbReference type="PANTHER" id="PTHR32552:SF81">
    <property type="entry name" value="TONB-DEPENDENT OUTER MEMBRANE RECEPTOR"/>
    <property type="match status" value="1"/>
</dbReference>
<dbReference type="InterPro" id="IPR036942">
    <property type="entry name" value="Beta-barrel_TonB_sf"/>
</dbReference>
<dbReference type="Proteomes" id="UP001138540">
    <property type="component" value="Unassembled WGS sequence"/>
</dbReference>
<gene>
    <name evidence="12" type="ORF">HNP60_001448</name>
</gene>
<evidence type="ECO:0000256" key="9">
    <source>
        <dbReference type="ARBA" id="ARBA00023136"/>
    </source>
</evidence>
<evidence type="ECO:0000256" key="1">
    <source>
        <dbReference type="ARBA" id="ARBA00004571"/>
    </source>
</evidence>
<evidence type="ECO:0000256" key="6">
    <source>
        <dbReference type="ARBA" id="ARBA00023004"/>
    </source>
</evidence>
<name>A0ABR6NDW9_9SPHN</name>
<evidence type="ECO:0000313" key="13">
    <source>
        <dbReference type="Proteomes" id="UP001138540"/>
    </source>
</evidence>
<keyword evidence="12" id="KW-0675">Receptor</keyword>
<dbReference type="SUPFAM" id="SSF56935">
    <property type="entry name" value="Porins"/>
    <property type="match status" value="1"/>
</dbReference>
<sequence>MRPRFEFEGSLAADVGNYDRFNATGVLNIPISDNVAVRIAGQRVRRDGFMSDGTGDDKGEAVRASFLAEPTDNFSVLISFDWAHQGGKGPGATLRKPCAALGRTGVSCFVADPYTGVGDLASFYTSVGLAAQTRNPFTDGNYYGVGLNMDWTTTLGTVSLVGGYRAANVRYVTTATSWQLREQQEPWQKSVELRLASPSAQPFQYVFGAYYLDTDMKARANGENAPRRNYSDQHTNLWGWTGALFSQLTYGFTDAFRVTGGLRYTYEKKNSDSARYTLNNTVGPDPVIPDLPVGAPANIVRGSRDWNKVTWKAGVEFDAGPRNFLYASVGTGFKAGGFFYGPVGSQTYEPEKVTSYTVGSKNRFLDNKLQLNIEAFYSDYKDQQLSFVKLIGVSSTLVTENAGKSHAYGFELESEFLATPTTRLGTQIQYLKAKYDSFSYLTLAAPPATSACKVTAGVPQATVNCDGQPPLRAPEWTINGSIEQSFPLANGGRFAAEARGRYETEFQNDVSYVPETQGKPTARIDLSLSYQAPDNRWSIQGYVNNVTDVVTIASATMSNAYPNNQAVGIVLYAPRTFGVRGQVRF</sequence>
<proteinExistence type="predicted"/>
<evidence type="ECO:0000256" key="7">
    <source>
        <dbReference type="ARBA" id="ARBA00023065"/>
    </source>
</evidence>
<keyword evidence="4" id="KW-0410">Iron transport</keyword>
<evidence type="ECO:0000256" key="2">
    <source>
        <dbReference type="ARBA" id="ARBA00022448"/>
    </source>
</evidence>
<keyword evidence="7" id="KW-0406">Ion transport</keyword>
<evidence type="ECO:0000256" key="4">
    <source>
        <dbReference type="ARBA" id="ARBA00022496"/>
    </source>
</evidence>
<keyword evidence="10" id="KW-0998">Cell outer membrane</keyword>
<keyword evidence="6" id="KW-0408">Iron</keyword>
<dbReference type="EMBL" id="JACHKA010000001">
    <property type="protein sequence ID" value="MBB5985474.1"/>
    <property type="molecule type" value="Genomic_DNA"/>
</dbReference>
<dbReference type="PANTHER" id="PTHR32552">
    <property type="entry name" value="FERRICHROME IRON RECEPTOR-RELATED"/>
    <property type="match status" value="1"/>
</dbReference>
<evidence type="ECO:0000256" key="10">
    <source>
        <dbReference type="ARBA" id="ARBA00023237"/>
    </source>
</evidence>
<dbReference type="Pfam" id="PF00593">
    <property type="entry name" value="TonB_dep_Rec_b-barrel"/>
    <property type="match status" value="1"/>
</dbReference>
<comment type="caution">
    <text evidence="12">The sequence shown here is derived from an EMBL/GenBank/DDBJ whole genome shotgun (WGS) entry which is preliminary data.</text>
</comment>
<reference evidence="12 13" key="1">
    <citation type="submission" date="2020-08" db="EMBL/GenBank/DDBJ databases">
        <title>Exploring microbial biodiversity for novel pathways involved in the catabolism of aromatic compounds derived from lignin.</title>
        <authorList>
            <person name="Elkins J."/>
        </authorList>
    </citation>
    <scope>NUCLEOTIDE SEQUENCE [LARGE SCALE GENOMIC DNA]</scope>
    <source>
        <strain evidence="12 13">B1D3A</strain>
    </source>
</reference>
<keyword evidence="5" id="KW-0812">Transmembrane</keyword>
<keyword evidence="2" id="KW-0813">Transport</keyword>
<keyword evidence="3" id="KW-1134">Transmembrane beta strand</keyword>
<dbReference type="InterPro" id="IPR039426">
    <property type="entry name" value="TonB-dep_rcpt-like"/>
</dbReference>
<dbReference type="RefSeq" id="WP_184151931.1">
    <property type="nucleotide sequence ID" value="NZ_JACHKA010000001.1"/>
</dbReference>
<evidence type="ECO:0000256" key="8">
    <source>
        <dbReference type="ARBA" id="ARBA00023077"/>
    </source>
</evidence>
<evidence type="ECO:0000313" key="12">
    <source>
        <dbReference type="EMBL" id="MBB5985474.1"/>
    </source>
</evidence>
<protein>
    <submittedName>
        <fullName evidence="12">Iron complex outermembrane receptor protein</fullName>
    </submittedName>
</protein>